<protein>
    <recommendedName>
        <fullName evidence="1">Aminotransferase-like plant mobile domain-containing protein</fullName>
    </recommendedName>
</protein>
<evidence type="ECO:0000259" key="1">
    <source>
        <dbReference type="Pfam" id="PF10536"/>
    </source>
</evidence>
<comment type="caution">
    <text evidence="2">The sequence shown here is derived from an EMBL/GenBank/DDBJ whole genome shotgun (WGS) entry which is preliminary data.</text>
</comment>
<feature type="domain" description="Aminotransferase-like plant mobile" evidence="1">
    <location>
        <begin position="44"/>
        <end position="203"/>
    </location>
</feature>
<organism evidence="2 3">
    <name type="scientific">Prunus dulcis</name>
    <name type="common">Almond</name>
    <name type="synonym">Amygdalus dulcis</name>
    <dbReference type="NCBI Taxonomy" id="3755"/>
    <lineage>
        <taxon>Eukaryota</taxon>
        <taxon>Viridiplantae</taxon>
        <taxon>Streptophyta</taxon>
        <taxon>Embryophyta</taxon>
        <taxon>Tracheophyta</taxon>
        <taxon>Spermatophyta</taxon>
        <taxon>Magnoliopsida</taxon>
        <taxon>eudicotyledons</taxon>
        <taxon>Gunneridae</taxon>
        <taxon>Pentapetalae</taxon>
        <taxon>rosids</taxon>
        <taxon>fabids</taxon>
        <taxon>Rosales</taxon>
        <taxon>Rosaceae</taxon>
        <taxon>Amygdaloideae</taxon>
        <taxon>Amygdaleae</taxon>
        <taxon>Prunus</taxon>
    </lineage>
</organism>
<keyword evidence="3" id="KW-1185">Reference proteome</keyword>
<accession>A0AAD4UV15</accession>
<dbReference type="AlphaFoldDB" id="A0AAD4UV15"/>
<dbReference type="PANTHER" id="PTHR46033:SF65">
    <property type="entry name" value="AMINOTRANSFERASE-LIKE PLANT MOBILE DOMAIN-CONTAINING PROTEIN"/>
    <property type="match status" value="1"/>
</dbReference>
<dbReference type="InterPro" id="IPR019557">
    <property type="entry name" value="AminoTfrase-like_pln_mobile"/>
</dbReference>
<sequence length="204" mass="22446">MPFKVWPTGTPLKMDPAATKEAASKKASSAAGKFDPSSSAEGALCFWSSSTNCMRLRFGMMIPNLLDLATITGLLPRGDDFSATNLPEAKVGLDFHKSNKTCGSWVKMYRGYGGEPTDPPSINGVSYTEHVAFLVMWLCKFLACAKFGWITKEFEALAEVLADGHQVAMGPIFLAYLYRGLRELTTKPMDYHASGAIWIFQLWL</sequence>
<dbReference type="InterPro" id="IPR044824">
    <property type="entry name" value="MAIN-like"/>
</dbReference>
<gene>
    <name evidence="2" type="ORF">L3X38_042362</name>
</gene>
<proteinExistence type="predicted"/>
<reference evidence="2 3" key="1">
    <citation type="journal article" date="2022" name="G3 (Bethesda)">
        <title>Whole-genome sequence and methylome profiling of the almond [Prunus dulcis (Mill.) D.A. Webb] cultivar 'Nonpareil'.</title>
        <authorList>
            <person name="D'Amico-Willman K.M."/>
            <person name="Ouma W.Z."/>
            <person name="Meulia T."/>
            <person name="Sideli G.M."/>
            <person name="Gradziel T.M."/>
            <person name="Fresnedo-Ramirez J."/>
        </authorList>
    </citation>
    <scope>NUCLEOTIDE SEQUENCE [LARGE SCALE GENOMIC DNA]</scope>
    <source>
        <strain evidence="2">Clone GOH B32 T37-40</strain>
    </source>
</reference>
<name>A0AAD4UV15_PRUDU</name>
<dbReference type="PANTHER" id="PTHR46033">
    <property type="entry name" value="PROTEIN MAIN-LIKE 2"/>
    <property type="match status" value="1"/>
</dbReference>
<dbReference type="EMBL" id="JAJFAZ020000008">
    <property type="protein sequence ID" value="KAI5313188.1"/>
    <property type="molecule type" value="Genomic_DNA"/>
</dbReference>
<evidence type="ECO:0000313" key="3">
    <source>
        <dbReference type="Proteomes" id="UP001054821"/>
    </source>
</evidence>
<dbReference type="Proteomes" id="UP001054821">
    <property type="component" value="Chromosome 8"/>
</dbReference>
<evidence type="ECO:0000313" key="2">
    <source>
        <dbReference type="EMBL" id="KAI5313188.1"/>
    </source>
</evidence>
<dbReference type="Pfam" id="PF10536">
    <property type="entry name" value="PMD"/>
    <property type="match status" value="1"/>
</dbReference>
<dbReference type="GO" id="GO:0010073">
    <property type="term" value="P:meristem maintenance"/>
    <property type="evidence" value="ECO:0007669"/>
    <property type="project" value="InterPro"/>
</dbReference>